<evidence type="ECO:0000313" key="1">
    <source>
        <dbReference type="EMBL" id="KAK8064644.1"/>
    </source>
</evidence>
<proteinExistence type="predicted"/>
<sequence length="350" mass="38817">MSWAAGRKGTVTEDRAYSLFGLFGINLPMLYGERENAFLRLQKEIIKTSDDHSIFAWVGMGNRHAGLLARAPEDFAACGNVKTVRPKKGRSAYRLTNRGVEITLNLTPWTLDTYLARIHCNDPTSLPNSVPIQGNMSGVFLRRLDEDDQYARVNVDGEEIKNNVRPPLSWERLGRDAFCQDVPVHVRQPRATAREITAAQRLSYRVCSTLLSHGPNGEPLFGIRGPQGLIWDDAMRLVTIPNGSASQGWIASVNVWRQSKTISQIKLCFDFEFNLVVSLAASGAVGGKSLSDKNEAYWDKVDTLSKKMNILLNRVGTLSNAVETLPDRIAASGNAEWQYAPEEVDGSKSH</sequence>
<comment type="caution">
    <text evidence="1">The sequence shown here is derived from an EMBL/GenBank/DDBJ whole genome shotgun (WGS) entry which is preliminary data.</text>
</comment>
<dbReference type="GeneID" id="92091754"/>
<dbReference type="EMBL" id="JAQQWL010000007">
    <property type="protein sequence ID" value="KAK8064644.1"/>
    <property type="molecule type" value="Genomic_DNA"/>
</dbReference>
<name>A0ABR1V0D3_9PEZI</name>
<gene>
    <name evidence="1" type="ORF">PG994_007282</name>
</gene>
<evidence type="ECO:0000313" key="2">
    <source>
        <dbReference type="Proteomes" id="UP001480595"/>
    </source>
</evidence>
<dbReference type="RefSeq" id="XP_066715633.1">
    <property type="nucleotide sequence ID" value="XM_066858691.1"/>
</dbReference>
<organism evidence="1 2">
    <name type="scientific">Apiospora phragmitis</name>
    <dbReference type="NCBI Taxonomy" id="2905665"/>
    <lineage>
        <taxon>Eukaryota</taxon>
        <taxon>Fungi</taxon>
        <taxon>Dikarya</taxon>
        <taxon>Ascomycota</taxon>
        <taxon>Pezizomycotina</taxon>
        <taxon>Sordariomycetes</taxon>
        <taxon>Xylariomycetidae</taxon>
        <taxon>Amphisphaeriales</taxon>
        <taxon>Apiosporaceae</taxon>
        <taxon>Apiospora</taxon>
    </lineage>
</organism>
<dbReference type="PANTHER" id="PTHR10622:SF10">
    <property type="entry name" value="HET DOMAIN-CONTAINING PROTEIN"/>
    <property type="match status" value="1"/>
</dbReference>
<reference evidence="1 2" key="1">
    <citation type="submission" date="2023-01" db="EMBL/GenBank/DDBJ databases">
        <title>Analysis of 21 Apiospora genomes using comparative genomics revels a genus with tremendous synthesis potential of carbohydrate active enzymes and secondary metabolites.</title>
        <authorList>
            <person name="Sorensen T."/>
        </authorList>
    </citation>
    <scope>NUCLEOTIDE SEQUENCE [LARGE SCALE GENOMIC DNA]</scope>
    <source>
        <strain evidence="1 2">CBS 135458</strain>
    </source>
</reference>
<protein>
    <submittedName>
        <fullName evidence="1">Uncharacterized protein</fullName>
    </submittedName>
</protein>
<accession>A0ABR1V0D3</accession>
<dbReference type="Proteomes" id="UP001480595">
    <property type="component" value="Unassembled WGS sequence"/>
</dbReference>
<dbReference type="PANTHER" id="PTHR10622">
    <property type="entry name" value="HET DOMAIN-CONTAINING PROTEIN"/>
    <property type="match status" value="1"/>
</dbReference>
<keyword evidence="2" id="KW-1185">Reference proteome</keyword>